<evidence type="ECO:0000256" key="4">
    <source>
        <dbReference type="PROSITE-ProRule" id="PRU00284"/>
    </source>
</evidence>
<dbReference type="AlphaFoldDB" id="A0A4S4AY55"/>
<dbReference type="RefSeq" id="WP_136382962.1">
    <property type="nucleotide sequence ID" value="NZ_SSOD01000001.1"/>
</dbReference>
<sequence length="551" mass="58538">MLSNLKIGVRLSIAFGLIILLMVIIAAISIARLGRLSDQISLVVDDRYPKTVWANNILDQVNLGAQYTRNAMLARDRAGAEREIARIGRELTPVINENSDRLQKTLDSEREQAMLRELGTTRTAFVTNIGRLSTLILDGQHEAALTLLQGDMQKTQEGYLKSITDIIAYQGELMESEGHLAEEIAQASRTLMITLAVLAILLAAGSAWLIARSITRPLGEAVEAANALAEGDLTVRVEARSHDEVGQLLGAMQNMVGKLSQIIGEVRGAADNLSSASEEVSATAQSLSQGASEQAASVEEISSTLEQTTASVNQNTENARVTDGIAAKAASEAADGGGAVKETVDAMKSIAEKIGIIDDIAYQTNLLALNAAIEAARAGEHGKGFAVVAAEVRKLAERSQVAAQEIGELAGSSVKLAEKAGHLLDEMVPSIRKTSDLVQEIASASEEQAGGVTQINQAVGQLSQATQQNASASEELAATAEEMGSQAEQLQALMQFFRITEERFETVRRTTPAASAPQAPAPAKTAKGKSVRKPLPKVTATAFDEESFERF</sequence>
<organism evidence="10 11">
    <name type="scientific">Pseudothauera rhizosphaerae</name>
    <dbReference type="NCBI Taxonomy" id="2565932"/>
    <lineage>
        <taxon>Bacteria</taxon>
        <taxon>Pseudomonadati</taxon>
        <taxon>Pseudomonadota</taxon>
        <taxon>Betaproteobacteria</taxon>
        <taxon>Rhodocyclales</taxon>
        <taxon>Zoogloeaceae</taxon>
        <taxon>Pseudothauera</taxon>
    </lineage>
</organism>
<feature type="compositionally biased region" description="Low complexity" evidence="6">
    <location>
        <begin position="509"/>
        <end position="525"/>
    </location>
</feature>
<dbReference type="InterPro" id="IPR004090">
    <property type="entry name" value="Chemotax_Me-accpt_rcpt"/>
</dbReference>
<dbReference type="EMBL" id="SSOD01000001">
    <property type="protein sequence ID" value="THF65070.1"/>
    <property type="molecule type" value="Genomic_DNA"/>
</dbReference>
<dbReference type="Gene3D" id="1.10.287.950">
    <property type="entry name" value="Methyl-accepting chemotaxis protein"/>
    <property type="match status" value="1"/>
</dbReference>
<dbReference type="InterPro" id="IPR004089">
    <property type="entry name" value="MCPsignal_dom"/>
</dbReference>
<dbReference type="SMART" id="SM00304">
    <property type="entry name" value="HAMP"/>
    <property type="match status" value="1"/>
</dbReference>
<dbReference type="PANTHER" id="PTHR43531">
    <property type="entry name" value="PROTEIN ICFG"/>
    <property type="match status" value="1"/>
</dbReference>
<feature type="coiled-coil region" evidence="5">
    <location>
        <begin position="455"/>
        <end position="482"/>
    </location>
</feature>
<keyword evidence="7" id="KW-0812">Transmembrane</keyword>
<name>A0A4S4AY55_9RHOO</name>
<feature type="domain" description="Methyl-accepting transducer" evidence="8">
    <location>
        <begin position="269"/>
        <end position="484"/>
    </location>
</feature>
<dbReference type="InterPro" id="IPR003660">
    <property type="entry name" value="HAMP_dom"/>
</dbReference>
<keyword evidence="7" id="KW-0472">Membrane</keyword>
<dbReference type="GO" id="GO:0006935">
    <property type="term" value="P:chemotaxis"/>
    <property type="evidence" value="ECO:0007669"/>
    <property type="project" value="UniProtKB-KW"/>
</dbReference>
<evidence type="ECO:0000256" key="6">
    <source>
        <dbReference type="SAM" id="MobiDB-lite"/>
    </source>
</evidence>
<proteinExistence type="inferred from homology"/>
<feature type="region of interest" description="Disordered" evidence="6">
    <location>
        <begin position="508"/>
        <end position="551"/>
    </location>
</feature>
<dbReference type="OrthoDB" id="8899037at2"/>
<dbReference type="Proteomes" id="UP000307956">
    <property type="component" value="Unassembled WGS sequence"/>
</dbReference>
<dbReference type="GO" id="GO:0007165">
    <property type="term" value="P:signal transduction"/>
    <property type="evidence" value="ECO:0007669"/>
    <property type="project" value="UniProtKB-KW"/>
</dbReference>
<comment type="caution">
    <text evidence="10">The sequence shown here is derived from an EMBL/GenBank/DDBJ whole genome shotgun (WGS) entry which is preliminary data.</text>
</comment>
<evidence type="ECO:0000256" key="5">
    <source>
        <dbReference type="SAM" id="Coils"/>
    </source>
</evidence>
<evidence type="ECO:0000256" key="1">
    <source>
        <dbReference type="ARBA" id="ARBA00004370"/>
    </source>
</evidence>
<feature type="domain" description="HAMP" evidence="9">
    <location>
        <begin position="212"/>
        <end position="264"/>
    </location>
</feature>
<dbReference type="SMART" id="SM00283">
    <property type="entry name" value="MA"/>
    <property type="match status" value="1"/>
</dbReference>
<dbReference type="PROSITE" id="PS50885">
    <property type="entry name" value="HAMP"/>
    <property type="match status" value="1"/>
</dbReference>
<accession>A0A4S4AY55</accession>
<evidence type="ECO:0000256" key="2">
    <source>
        <dbReference type="ARBA" id="ARBA00022500"/>
    </source>
</evidence>
<evidence type="ECO:0000259" key="8">
    <source>
        <dbReference type="PROSITE" id="PS50111"/>
    </source>
</evidence>
<dbReference type="PROSITE" id="PS50111">
    <property type="entry name" value="CHEMOTAXIS_TRANSDUC_2"/>
    <property type="match status" value="1"/>
</dbReference>
<evidence type="ECO:0000313" key="10">
    <source>
        <dbReference type="EMBL" id="THF65070.1"/>
    </source>
</evidence>
<dbReference type="SUPFAM" id="SSF58104">
    <property type="entry name" value="Methyl-accepting chemotaxis protein (MCP) signaling domain"/>
    <property type="match status" value="1"/>
</dbReference>
<keyword evidence="5" id="KW-0175">Coiled coil</keyword>
<dbReference type="Pfam" id="PF00672">
    <property type="entry name" value="HAMP"/>
    <property type="match status" value="1"/>
</dbReference>
<protein>
    <submittedName>
        <fullName evidence="10">HAMP domain-containing protein</fullName>
    </submittedName>
</protein>
<evidence type="ECO:0000256" key="3">
    <source>
        <dbReference type="ARBA" id="ARBA00029447"/>
    </source>
</evidence>
<dbReference type="PRINTS" id="PR00260">
    <property type="entry name" value="CHEMTRNSDUCR"/>
</dbReference>
<comment type="similarity">
    <text evidence="3">Belongs to the methyl-accepting chemotaxis (MCP) protein family.</text>
</comment>
<keyword evidence="11" id="KW-1185">Reference proteome</keyword>
<dbReference type="GO" id="GO:0005886">
    <property type="term" value="C:plasma membrane"/>
    <property type="evidence" value="ECO:0007669"/>
    <property type="project" value="TreeGrafter"/>
</dbReference>
<dbReference type="InterPro" id="IPR024478">
    <property type="entry name" value="HlyB_4HB_MCP"/>
</dbReference>
<dbReference type="InterPro" id="IPR047347">
    <property type="entry name" value="YvaQ-like_sensor"/>
</dbReference>
<keyword evidence="7" id="KW-1133">Transmembrane helix</keyword>
<evidence type="ECO:0000259" key="9">
    <source>
        <dbReference type="PROSITE" id="PS50885"/>
    </source>
</evidence>
<dbReference type="CDD" id="cd06225">
    <property type="entry name" value="HAMP"/>
    <property type="match status" value="1"/>
</dbReference>
<evidence type="ECO:0000313" key="11">
    <source>
        <dbReference type="Proteomes" id="UP000307956"/>
    </source>
</evidence>
<dbReference type="Pfam" id="PF00015">
    <property type="entry name" value="MCPsignal"/>
    <property type="match status" value="1"/>
</dbReference>
<keyword evidence="2" id="KW-0145">Chemotaxis</keyword>
<reference evidence="10 11" key="1">
    <citation type="submission" date="2019-04" db="EMBL/GenBank/DDBJ databases">
        <title>Azoarcus rhizosphaerae sp. nov. isolated from rhizosphere of Ficus religiosa.</title>
        <authorList>
            <person name="Lin S.-Y."/>
            <person name="Hameed A."/>
            <person name="Hsu Y.-H."/>
            <person name="Young C.-C."/>
        </authorList>
    </citation>
    <scope>NUCLEOTIDE SEQUENCE [LARGE SCALE GENOMIC DNA]</scope>
    <source>
        <strain evidence="10 11">CC-YHH848</strain>
    </source>
</reference>
<dbReference type="InterPro" id="IPR051310">
    <property type="entry name" value="MCP_chemotaxis"/>
</dbReference>
<feature type="transmembrane region" description="Helical" evidence="7">
    <location>
        <begin position="12"/>
        <end position="31"/>
    </location>
</feature>
<dbReference type="PANTHER" id="PTHR43531:SF11">
    <property type="entry name" value="METHYL-ACCEPTING CHEMOTAXIS PROTEIN 3"/>
    <property type="match status" value="1"/>
</dbReference>
<keyword evidence="4" id="KW-0807">Transducer</keyword>
<feature type="compositionally biased region" description="Basic residues" evidence="6">
    <location>
        <begin position="526"/>
        <end position="535"/>
    </location>
</feature>
<comment type="subcellular location">
    <subcellularLocation>
        <location evidence="1">Membrane</location>
    </subcellularLocation>
</comment>
<dbReference type="GO" id="GO:0004888">
    <property type="term" value="F:transmembrane signaling receptor activity"/>
    <property type="evidence" value="ECO:0007669"/>
    <property type="project" value="InterPro"/>
</dbReference>
<gene>
    <name evidence="10" type="ORF">E6O51_00230</name>
</gene>
<dbReference type="Pfam" id="PF12729">
    <property type="entry name" value="4HB_MCP_1"/>
    <property type="match status" value="1"/>
</dbReference>
<evidence type="ECO:0000256" key="7">
    <source>
        <dbReference type="SAM" id="Phobius"/>
    </source>
</evidence>
<dbReference type="FunFam" id="1.10.287.950:FF:000001">
    <property type="entry name" value="Methyl-accepting chemotaxis sensory transducer"/>
    <property type="match status" value="1"/>
</dbReference>
<dbReference type="CDD" id="cd19411">
    <property type="entry name" value="MCP2201-like_sensor"/>
    <property type="match status" value="1"/>
</dbReference>